<proteinExistence type="predicted"/>
<name>A0A484MH08_9ASTE</name>
<evidence type="ECO:0000256" key="1">
    <source>
        <dbReference type="SAM" id="Coils"/>
    </source>
</evidence>
<organism evidence="2 3">
    <name type="scientific">Cuscuta campestris</name>
    <dbReference type="NCBI Taxonomy" id="132261"/>
    <lineage>
        <taxon>Eukaryota</taxon>
        <taxon>Viridiplantae</taxon>
        <taxon>Streptophyta</taxon>
        <taxon>Embryophyta</taxon>
        <taxon>Tracheophyta</taxon>
        <taxon>Spermatophyta</taxon>
        <taxon>Magnoliopsida</taxon>
        <taxon>eudicotyledons</taxon>
        <taxon>Gunneridae</taxon>
        <taxon>Pentapetalae</taxon>
        <taxon>asterids</taxon>
        <taxon>lamiids</taxon>
        <taxon>Solanales</taxon>
        <taxon>Convolvulaceae</taxon>
        <taxon>Cuscuteae</taxon>
        <taxon>Cuscuta</taxon>
        <taxon>Cuscuta subgen. Grammica</taxon>
        <taxon>Cuscuta sect. Cleistogrammica</taxon>
    </lineage>
</organism>
<protein>
    <submittedName>
        <fullName evidence="2">Uncharacterized protein</fullName>
    </submittedName>
</protein>
<sequence length="185" mass="21408">MEEHGVATPQQMEAAEAVGLKLHTLLASEEIHAETREKLRNINLLRQEKNKTNRKLDAVNKALSVLKREGGKKRWDEILLLQEQKTNLSRQKTALKKELDSIDPEVEEKFRVEYRQLTAVNDQMDSELREMIAGYRVCRVTTLRELERLRKIGMRVSPILDEHQVNLMQVATLRDCTSAWLIAPP</sequence>
<dbReference type="AlphaFoldDB" id="A0A484MH08"/>
<keyword evidence="3" id="KW-1185">Reference proteome</keyword>
<accession>A0A484MH08</accession>
<evidence type="ECO:0000313" key="3">
    <source>
        <dbReference type="Proteomes" id="UP000595140"/>
    </source>
</evidence>
<gene>
    <name evidence="2" type="ORF">CCAM_LOCUS29130</name>
</gene>
<reference evidence="2 3" key="1">
    <citation type="submission" date="2018-04" db="EMBL/GenBank/DDBJ databases">
        <authorList>
            <person name="Vogel A."/>
        </authorList>
    </citation>
    <scope>NUCLEOTIDE SEQUENCE [LARGE SCALE GENOMIC DNA]</scope>
</reference>
<dbReference type="Proteomes" id="UP000595140">
    <property type="component" value="Unassembled WGS sequence"/>
</dbReference>
<dbReference type="EMBL" id="OOIL02003368">
    <property type="protein sequence ID" value="VFQ87354.1"/>
    <property type="molecule type" value="Genomic_DNA"/>
</dbReference>
<feature type="coiled-coil region" evidence="1">
    <location>
        <begin position="42"/>
        <end position="98"/>
    </location>
</feature>
<evidence type="ECO:0000313" key="2">
    <source>
        <dbReference type="EMBL" id="VFQ87354.1"/>
    </source>
</evidence>
<keyword evidence="1" id="KW-0175">Coiled coil</keyword>